<evidence type="ECO:0000313" key="1">
    <source>
        <dbReference type="EMBL" id="KAH7862551.1"/>
    </source>
</evidence>
<dbReference type="EMBL" id="CM037162">
    <property type="protein sequence ID" value="KAH7862551.1"/>
    <property type="molecule type" value="Genomic_DNA"/>
</dbReference>
<protein>
    <submittedName>
        <fullName evidence="1">Uncharacterized protein</fullName>
    </submittedName>
</protein>
<accession>A0ACB7ZAR6</accession>
<organism evidence="1 2">
    <name type="scientific">Vaccinium darrowii</name>
    <dbReference type="NCBI Taxonomy" id="229202"/>
    <lineage>
        <taxon>Eukaryota</taxon>
        <taxon>Viridiplantae</taxon>
        <taxon>Streptophyta</taxon>
        <taxon>Embryophyta</taxon>
        <taxon>Tracheophyta</taxon>
        <taxon>Spermatophyta</taxon>
        <taxon>Magnoliopsida</taxon>
        <taxon>eudicotyledons</taxon>
        <taxon>Gunneridae</taxon>
        <taxon>Pentapetalae</taxon>
        <taxon>asterids</taxon>
        <taxon>Ericales</taxon>
        <taxon>Ericaceae</taxon>
        <taxon>Vaccinioideae</taxon>
        <taxon>Vaccinieae</taxon>
        <taxon>Vaccinium</taxon>
    </lineage>
</organism>
<keyword evidence="2" id="KW-1185">Reference proteome</keyword>
<name>A0ACB7ZAR6_9ERIC</name>
<reference evidence="1 2" key="1">
    <citation type="journal article" date="2021" name="Hortic Res">
        <title>High-quality reference genome and annotation aids understanding of berry development for evergreen blueberry (Vaccinium darrowii).</title>
        <authorList>
            <person name="Yu J."/>
            <person name="Hulse-Kemp A.M."/>
            <person name="Babiker E."/>
            <person name="Staton M."/>
        </authorList>
    </citation>
    <scope>NUCLEOTIDE SEQUENCE [LARGE SCALE GENOMIC DNA]</scope>
    <source>
        <strain evidence="2">cv. NJ 8807/NJ 8810</strain>
        <tissue evidence="1">Young leaf</tissue>
    </source>
</reference>
<sequence>MVLIEQTSNHPKQYRGTPTITSLNSSHNLHYLRIVFYLDPSLLLQPSSLVASITMSLNCLRCHHLQRIDSEEELNEKSEIAGTPHLVQTRSKVDRSWSGNLAPRPYEKLADVVGEKGKKGHHRLHTISGPIRYEDGPRLVRSSGMRRDWSFEDLRQRREEKIKAVQGH</sequence>
<evidence type="ECO:0000313" key="2">
    <source>
        <dbReference type="Proteomes" id="UP000828048"/>
    </source>
</evidence>
<dbReference type="Proteomes" id="UP000828048">
    <property type="component" value="Chromosome 12"/>
</dbReference>
<comment type="caution">
    <text evidence="1">The sequence shown here is derived from an EMBL/GenBank/DDBJ whole genome shotgun (WGS) entry which is preliminary data.</text>
</comment>
<proteinExistence type="predicted"/>
<gene>
    <name evidence="1" type="ORF">Vadar_006369</name>
</gene>